<evidence type="ECO:0000313" key="8">
    <source>
        <dbReference type="Proteomes" id="UP001301012"/>
    </source>
</evidence>
<keyword evidence="2 5" id="KW-0378">Hydrolase</keyword>
<accession>A0ABT7EC47</accession>
<feature type="binding site" evidence="5">
    <location>
        <begin position="49"/>
        <end position="56"/>
    </location>
    <ligand>
        <name>ATP</name>
        <dbReference type="ChEBI" id="CHEBI:30616"/>
    </ligand>
</feature>
<evidence type="ECO:0000256" key="2">
    <source>
        <dbReference type="ARBA" id="ARBA00022801"/>
    </source>
</evidence>
<protein>
    <submittedName>
        <fullName evidence="7">UvrD-helicase domain-containing protein</fullName>
    </submittedName>
</protein>
<gene>
    <name evidence="7" type="ORF">QOZ84_13265</name>
</gene>
<evidence type="ECO:0000256" key="1">
    <source>
        <dbReference type="ARBA" id="ARBA00022741"/>
    </source>
</evidence>
<organism evidence="7 8">
    <name type="scientific">Romboutsia sedimentorum</name>
    <dbReference type="NCBI Taxonomy" id="1368474"/>
    <lineage>
        <taxon>Bacteria</taxon>
        <taxon>Bacillati</taxon>
        <taxon>Bacillota</taxon>
        <taxon>Clostridia</taxon>
        <taxon>Peptostreptococcales</taxon>
        <taxon>Peptostreptococcaceae</taxon>
        <taxon>Romboutsia</taxon>
    </lineage>
</organism>
<keyword evidence="3 5" id="KW-0347">Helicase</keyword>
<dbReference type="Gene3D" id="3.40.50.300">
    <property type="entry name" value="P-loop containing nucleotide triphosphate hydrolases"/>
    <property type="match status" value="1"/>
</dbReference>
<evidence type="ECO:0000313" key="7">
    <source>
        <dbReference type="EMBL" id="MDK2564510.1"/>
    </source>
</evidence>
<evidence type="ECO:0000259" key="6">
    <source>
        <dbReference type="PROSITE" id="PS51198"/>
    </source>
</evidence>
<dbReference type="SUPFAM" id="SSF52540">
    <property type="entry name" value="P-loop containing nucleoside triphosphate hydrolases"/>
    <property type="match status" value="1"/>
</dbReference>
<dbReference type="PANTHER" id="PTHR11070:SF2">
    <property type="entry name" value="ATP-DEPENDENT DNA HELICASE SRS2"/>
    <property type="match status" value="1"/>
</dbReference>
<keyword evidence="1 5" id="KW-0547">Nucleotide-binding</keyword>
<name>A0ABT7EC47_9FIRM</name>
<proteinExistence type="predicted"/>
<dbReference type="InterPro" id="IPR027417">
    <property type="entry name" value="P-loop_NTPase"/>
</dbReference>
<reference evidence="7 8" key="1">
    <citation type="submission" date="2023-05" db="EMBL/GenBank/DDBJ databases">
        <title>Rombocin, a short stable natural nisin variant, displays selective antimicrobial activity against Listeria monocytogenes and employs dual mode of action to kill target bacterial strains.</title>
        <authorList>
            <person name="Wambui J."/>
            <person name="Stephan R."/>
            <person name="Kuipers O.P."/>
        </authorList>
    </citation>
    <scope>NUCLEOTIDE SEQUENCE [LARGE SCALE GENOMIC DNA]</scope>
    <source>
        <strain evidence="7 8">RC002</strain>
    </source>
</reference>
<evidence type="ECO:0000256" key="3">
    <source>
        <dbReference type="ARBA" id="ARBA00022806"/>
    </source>
</evidence>
<dbReference type="PANTHER" id="PTHR11070">
    <property type="entry name" value="UVRD / RECB / PCRA DNA HELICASE FAMILY MEMBER"/>
    <property type="match status" value="1"/>
</dbReference>
<keyword evidence="4 5" id="KW-0067">ATP-binding</keyword>
<comment type="caution">
    <text evidence="7">The sequence shown here is derived from an EMBL/GenBank/DDBJ whole genome shotgun (WGS) entry which is preliminary data.</text>
</comment>
<feature type="domain" description="UvrD-like helicase ATP-binding" evidence="6">
    <location>
        <begin position="28"/>
        <end position="332"/>
    </location>
</feature>
<evidence type="ECO:0000256" key="5">
    <source>
        <dbReference type="PROSITE-ProRule" id="PRU00560"/>
    </source>
</evidence>
<evidence type="ECO:0000256" key="4">
    <source>
        <dbReference type="ARBA" id="ARBA00022840"/>
    </source>
</evidence>
<dbReference type="InterPro" id="IPR014016">
    <property type="entry name" value="UvrD-like_ATP-bd"/>
</dbReference>
<dbReference type="Proteomes" id="UP001301012">
    <property type="component" value="Unassembled WGS sequence"/>
</dbReference>
<dbReference type="Pfam" id="PF00580">
    <property type="entry name" value="UvrD-helicase"/>
    <property type="match status" value="1"/>
</dbReference>
<dbReference type="InterPro" id="IPR000212">
    <property type="entry name" value="DNA_helicase_UvrD/REP"/>
</dbReference>
<sequence length="653" mass="76123">MNRILNNIEITEDDIRYAEEILFGKTNVFDDKERNPIIKDFNKSFDVNACPGSGKTTVLLAKLIILSRKMPLNNGQGICVLTHTNIAIDEIKSKLGDKSDILFKYPNYFGTIQNFVDKYLSVPYFKRKYKENIKSIDNDIYYDHIRKLPKLRYTQIRNSIQYSVQKGWGNYTNESYDKNFVTFIDSKYFDIDTEEIKGSNDTVLTKRKFYEELKDIMINNSLDKGILRYKDAYFLAGLYLKEFPELQNYFSNRFRYVFIDEMQDVDEIQIKILDKLFNDKVIIQRFGDINQVINNFNSNSSTWVFNEDIRAINSSKRYGDGIVKFLEPLRVEKIGSMKGNDKINTLNPHIIIFDNVTIHNVVPKYIDILRAYDIKEDENKKIKIIGKVGTPVSEQYKSISSYINGYNTKGNKHVSLNKKIIKKLNEISSPKEFYEYLLSVILLAIDANNKKISKEELIKLLEDKYMSEFISYRSNILDWTKNFRVDTSNVLEEILLRTQELFDYVKELNYSGDILKNKIIINTAEEAMTSEETEVKEEIIKINNINTISGTKGETHKSTLYLESKLKFNSGKDISDISRILDYMVNKREEVDDSDKEALMNGYVAMSRAEKLTCIAIQYNTIKGRIKDFKEYGYDIIGCNTDMDVLIDMELKE</sequence>
<dbReference type="PROSITE" id="PS51198">
    <property type="entry name" value="UVRD_HELICASE_ATP_BIND"/>
    <property type="match status" value="1"/>
</dbReference>
<keyword evidence="8" id="KW-1185">Reference proteome</keyword>
<dbReference type="EMBL" id="JASKYM010000008">
    <property type="protein sequence ID" value="MDK2564510.1"/>
    <property type="molecule type" value="Genomic_DNA"/>
</dbReference>
<dbReference type="RefSeq" id="WP_284133432.1">
    <property type="nucleotide sequence ID" value="NZ_JASKYM010000008.1"/>
</dbReference>